<sequence length="533" mass="57739">MHGNRKAFQTKSSFCQILLTTLVIMSDQIHIPPENKLFTVAQSREADRFTIDEFGIDGFTLMEQAASGAAEIIRKEAGISKKGLFICGKGNNGGDALAAARYLSEQSGHSIHVWMCMGSENLSADAEKNLKLIHKLIGYQSNITILDSSPFNDPEENNYDYIVDGIFGSGLTDDVREPVAGIIEKINDSGLPVFAMDIPSGLDADSGLIRGVCVQGSHTITFGTVKIGFYLNGSDKVTGQVHLVPLPFPEYGMTYDSVLINNRLESTIPAIDRKAEHKYDDGVVHIIAGSKGLTGAAIMAAKSAWKSGAGAVILYTTENLLQIYEKNLPQIIKKTVGNPSDDQFKPGHAEEILSSVLSKPGVVLAGPGMGTDSETRKFLTELLERYSGPLILDADALAGFDELKDISSEQKKNWILTPHIGEAVNYLGMVFDKENDSERLAAAVKFSEKFECSIVLKGNPTFLIHYGNKKYITGYDTSPFTRAGFGDVLSGTISANLGITHNIPVSVVQALLSGHQKYNQLAEDDVFGPEHLT</sequence>
<comment type="function">
    <text evidence="17">Catalyzes the epimerization of the S- and R-forms of NAD(P)HX, a damaged form of NAD(P)H that is a result of enzymatic or heat-dependent hydration. This is a prerequisite for the S-specific NAD(P)H-hydrate dehydratase to allow the repair of both epimers of NAD(P)HX.</text>
</comment>
<dbReference type="SUPFAM" id="SSF53613">
    <property type="entry name" value="Ribokinase-like"/>
    <property type="match status" value="1"/>
</dbReference>
<evidence type="ECO:0000256" key="6">
    <source>
        <dbReference type="ARBA" id="ARBA00022741"/>
    </source>
</evidence>
<evidence type="ECO:0000256" key="12">
    <source>
        <dbReference type="ARBA" id="ARBA00023239"/>
    </source>
</evidence>
<dbReference type="GO" id="GO:0110051">
    <property type="term" value="P:metabolite repair"/>
    <property type="evidence" value="ECO:0007669"/>
    <property type="project" value="TreeGrafter"/>
</dbReference>
<comment type="similarity">
    <text evidence="4 18">In the C-terminal section; belongs to the NnrD/CARKD family.</text>
</comment>
<name>A0A316TW44_9BACT</name>
<dbReference type="PROSITE" id="PS51385">
    <property type="entry name" value="YJEF_N"/>
    <property type="match status" value="1"/>
</dbReference>
<comment type="similarity">
    <text evidence="17">Belongs to the NnrE/AIBP family.</text>
</comment>
<feature type="binding site" evidence="17">
    <location>
        <position position="164"/>
    </location>
    <ligand>
        <name>K(+)</name>
        <dbReference type="ChEBI" id="CHEBI:29103"/>
    </ligand>
</feature>
<dbReference type="GO" id="GO:0052856">
    <property type="term" value="F:NAD(P)HX epimerase activity"/>
    <property type="evidence" value="ECO:0007669"/>
    <property type="project" value="UniProtKB-UniRule"/>
</dbReference>
<comment type="catalytic activity">
    <reaction evidence="15 18">
        <text>(6S)-NADHX + ADP = AMP + phosphate + NADH + H(+)</text>
        <dbReference type="Rhea" id="RHEA:32223"/>
        <dbReference type="ChEBI" id="CHEBI:15378"/>
        <dbReference type="ChEBI" id="CHEBI:43474"/>
        <dbReference type="ChEBI" id="CHEBI:57945"/>
        <dbReference type="ChEBI" id="CHEBI:64074"/>
        <dbReference type="ChEBI" id="CHEBI:456215"/>
        <dbReference type="ChEBI" id="CHEBI:456216"/>
        <dbReference type="EC" id="4.2.1.136"/>
    </reaction>
</comment>
<comment type="caution">
    <text evidence="21">The sequence shown here is derived from an EMBL/GenBank/DDBJ whole genome shotgun (WGS) entry which is preliminary data.</text>
</comment>
<dbReference type="GO" id="GO:0046872">
    <property type="term" value="F:metal ion binding"/>
    <property type="evidence" value="ECO:0007669"/>
    <property type="project" value="UniProtKB-UniRule"/>
</dbReference>
<dbReference type="Gene3D" id="3.40.50.10260">
    <property type="entry name" value="YjeF N-terminal domain"/>
    <property type="match status" value="1"/>
</dbReference>
<comment type="catalytic activity">
    <reaction evidence="1 17 18">
        <text>(6R)-NADHX = (6S)-NADHX</text>
        <dbReference type="Rhea" id="RHEA:32215"/>
        <dbReference type="ChEBI" id="CHEBI:64074"/>
        <dbReference type="ChEBI" id="CHEBI:64075"/>
        <dbReference type="EC" id="5.1.99.6"/>
    </reaction>
</comment>
<keyword evidence="8 17" id="KW-0521">NADP</keyword>
<dbReference type="HAMAP" id="MF_01966">
    <property type="entry name" value="NADHX_epimerase"/>
    <property type="match status" value="1"/>
</dbReference>
<dbReference type="EMBL" id="QGGB01000005">
    <property type="protein sequence ID" value="PWN06772.1"/>
    <property type="molecule type" value="Genomic_DNA"/>
</dbReference>
<comment type="catalytic activity">
    <reaction evidence="2 17 18">
        <text>(6R)-NADPHX = (6S)-NADPHX</text>
        <dbReference type="Rhea" id="RHEA:32227"/>
        <dbReference type="ChEBI" id="CHEBI:64076"/>
        <dbReference type="ChEBI" id="CHEBI:64077"/>
        <dbReference type="EC" id="5.1.99.6"/>
    </reaction>
</comment>
<evidence type="ECO:0000256" key="11">
    <source>
        <dbReference type="ARBA" id="ARBA00023235"/>
    </source>
</evidence>
<feature type="domain" description="YjeF C-terminal" evidence="19">
    <location>
        <begin position="261"/>
        <end position="533"/>
    </location>
</feature>
<feature type="binding site" evidence="17">
    <location>
        <position position="200"/>
    </location>
    <ligand>
        <name>K(+)</name>
        <dbReference type="ChEBI" id="CHEBI:29103"/>
    </ligand>
</feature>
<evidence type="ECO:0000256" key="2">
    <source>
        <dbReference type="ARBA" id="ARBA00000909"/>
    </source>
</evidence>
<evidence type="ECO:0000259" key="20">
    <source>
        <dbReference type="PROSITE" id="PS51385"/>
    </source>
</evidence>
<dbReference type="Pfam" id="PF03853">
    <property type="entry name" value="YjeF_N"/>
    <property type="match status" value="1"/>
</dbReference>
<evidence type="ECO:0000256" key="1">
    <source>
        <dbReference type="ARBA" id="ARBA00000013"/>
    </source>
</evidence>
<dbReference type="GO" id="GO:0005524">
    <property type="term" value="F:ATP binding"/>
    <property type="evidence" value="ECO:0007669"/>
    <property type="project" value="UniProtKB-UniRule"/>
</dbReference>
<dbReference type="InterPro" id="IPR030677">
    <property type="entry name" value="Nnr"/>
</dbReference>
<dbReference type="NCBIfam" id="TIGR00196">
    <property type="entry name" value="yjeF_cterm"/>
    <property type="match status" value="1"/>
</dbReference>
<evidence type="ECO:0000256" key="9">
    <source>
        <dbReference type="ARBA" id="ARBA00022958"/>
    </source>
</evidence>
<organism evidence="21 22">
    <name type="scientific">Rhodohalobacter mucosus</name>
    <dbReference type="NCBI Taxonomy" id="2079485"/>
    <lineage>
        <taxon>Bacteria</taxon>
        <taxon>Pseudomonadati</taxon>
        <taxon>Balneolota</taxon>
        <taxon>Balneolia</taxon>
        <taxon>Balneolales</taxon>
        <taxon>Balneolaceae</taxon>
        <taxon>Rhodohalobacter</taxon>
    </lineage>
</organism>
<feature type="binding site" evidence="17">
    <location>
        <position position="197"/>
    </location>
    <ligand>
        <name>(6S)-NADPHX</name>
        <dbReference type="ChEBI" id="CHEBI:64076"/>
    </ligand>
</feature>
<dbReference type="EC" id="5.1.99.6" evidence="17"/>
<dbReference type="PROSITE" id="PS51383">
    <property type="entry name" value="YJEF_C_3"/>
    <property type="match status" value="1"/>
</dbReference>
<keyword evidence="13" id="KW-0511">Multifunctional enzyme</keyword>
<keyword evidence="12 18" id="KW-0456">Lyase</keyword>
<evidence type="ECO:0000256" key="4">
    <source>
        <dbReference type="ARBA" id="ARBA00009524"/>
    </source>
</evidence>
<dbReference type="PIRSF" id="PIRSF017184">
    <property type="entry name" value="Nnr"/>
    <property type="match status" value="1"/>
</dbReference>
<keyword evidence="6 17" id="KW-0547">Nucleotide-binding</keyword>
<dbReference type="Pfam" id="PF01256">
    <property type="entry name" value="Carb_kinase"/>
    <property type="match status" value="1"/>
</dbReference>
<dbReference type="Proteomes" id="UP000245533">
    <property type="component" value="Unassembled WGS sequence"/>
</dbReference>
<reference evidence="21 22" key="1">
    <citation type="submission" date="2018-05" db="EMBL/GenBank/DDBJ databases">
        <title>Rhodohalobacter halophilus gen. nov., sp. nov., a moderately halophilic member of the family Balneolaceae.</title>
        <authorList>
            <person name="Liu Z.-W."/>
        </authorList>
    </citation>
    <scope>NUCLEOTIDE SEQUENCE [LARGE SCALE GENOMIC DNA]</scope>
    <source>
        <strain evidence="21 22">8A47</strain>
    </source>
</reference>
<feature type="binding site" evidence="17">
    <location>
        <begin position="168"/>
        <end position="174"/>
    </location>
    <ligand>
        <name>(6S)-NADPHX</name>
        <dbReference type="ChEBI" id="CHEBI:64076"/>
    </ligand>
</feature>
<evidence type="ECO:0000259" key="19">
    <source>
        <dbReference type="PROSITE" id="PS51383"/>
    </source>
</evidence>
<dbReference type="InterPro" id="IPR004443">
    <property type="entry name" value="YjeF_N_dom"/>
</dbReference>
<evidence type="ECO:0000256" key="7">
    <source>
        <dbReference type="ARBA" id="ARBA00022840"/>
    </source>
</evidence>
<evidence type="ECO:0000256" key="13">
    <source>
        <dbReference type="ARBA" id="ARBA00023268"/>
    </source>
</evidence>
<keyword evidence="7 18" id="KW-0067">ATP-binding</keyword>
<dbReference type="PANTHER" id="PTHR12592:SF0">
    <property type="entry name" value="ATP-DEPENDENT (S)-NAD(P)H-HYDRATE DEHYDRATASE"/>
    <property type="match status" value="1"/>
</dbReference>
<evidence type="ECO:0000256" key="16">
    <source>
        <dbReference type="ARBA" id="ARBA00049209"/>
    </source>
</evidence>
<evidence type="ECO:0000256" key="15">
    <source>
        <dbReference type="ARBA" id="ARBA00048238"/>
    </source>
</evidence>
<evidence type="ECO:0000256" key="17">
    <source>
        <dbReference type="HAMAP-Rule" id="MF_01966"/>
    </source>
</evidence>
<dbReference type="SUPFAM" id="SSF64153">
    <property type="entry name" value="YjeF N-terminal domain-like"/>
    <property type="match status" value="1"/>
</dbReference>
<accession>A0A316TW44</accession>
<keyword evidence="9 17" id="KW-0630">Potassium</keyword>
<dbReference type="AlphaFoldDB" id="A0A316TW44"/>
<evidence type="ECO:0000313" key="21">
    <source>
        <dbReference type="EMBL" id="PWN06772.1"/>
    </source>
</evidence>
<evidence type="ECO:0000256" key="5">
    <source>
        <dbReference type="ARBA" id="ARBA00022723"/>
    </source>
</evidence>
<comment type="cofactor">
    <cofactor evidence="17 18">
        <name>K(+)</name>
        <dbReference type="ChEBI" id="CHEBI:29103"/>
    </cofactor>
    <text evidence="17 18">Binds 1 potassium ion per subunit.</text>
</comment>
<evidence type="ECO:0000256" key="14">
    <source>
        <dbReference type="ARBA" id="ARBA00025153"/>
    </source>
</evidence>
<dbReference type="NCBIfam" id="TIGR00197">
    <property type="entry name" value="yjeF_nterm"/>
    <property type="match status" value="1"/>
</dbReference>
<comment type="similarity">
    <text evidence="3 18">In the N-terminal section; belongs to the NnrE/AIBP family.</text>
</comment>
<feature type="binding site" evidence="17">
    <location>
        <begin position="91"/>
        <end position="95"/>
    </location>
    <ligand>
        <name>(6S)-NADPHX</name>
        <dbReference type="ChEBI" id="CHEBI:64076"/>
    </ligand>
</feature>
<feature type="domain" description="YjeF N-terminal" evidence="20">
    <location>
        <begin position="43"/>
        <end position="254"/>
    </location>
</feature>
<keyword evidence="22" id="KW-1185">Reference proteome</keyword>
<dbReference type="PANTHER" id="PTHR12592">
    <property type="entry name" value="ATP-DEPENDENT (S)-NAD(P)H-HYDRATE DEHYDRATASE FAMILY MEMBER"/>
    <property type="match status" value="1"/>
</dbReference>
<dbReference type="InterPro" id="IPR017953">
    <property type="entry name" value="Carbohydrate_kinase_pred_CS"/>
</dbReference>
<evidence type="ECO:0000256" key="18">
    <source>
        <dbReference type="PIRNR" id="PIRNR017184"/>
    </source>
</evidence>
<keyword evidence="5 17" id="KW-0479">Metal-binding</keyword>
<gene>
    <name evidence="17" type="primary">nnrE</name>
    <name evidence="21" type="ORF">DDZ15_05720</name>
</gene>
<keyword evidence="11 17" id="KW-0413">Isomerase</keyword>
<evidence type="ECO:0000256" key="10">
    <source>
        <dbReference type="ARBA" id="ARBA00023027"/>
    </source>
</evidence>
<evidence type="ECO:0000256" key="3">
    <source>
        <dbReference type="ARBA" id="ARBA00006001"/>
    </source>
</evidence>
<evidence type="ECO:0000313" key="22">
    <source>
        <dbReference type="Proteomes" id="UP000245533"/>
    </source>
</evidence>
<feature type="binding site" evidence="17">
    <location>
        <position position="92"/>
    </location>
    <ligand>
        <name>K(+)</name>
        <dbReference type="ChEBI" id="CHEBI:29103"/>
    </ligand>
</feature>
<dbReference type="InterPro" id="IPR036652">
    <property type="entry name" value="YjeF_N_dom_sf"/>
</dbReference>
<dbReference type="PROSITE" id="PS01050">
    <property type="entry name" value="YJEF_C_2"/>
    <property type="match status" value="1"/>
</dbReference>
<keyword evidence="10 17" id="KW-0520">NAD</keyword>
<proteinExistence type="inferred from homology"/>
<dbReference type="InterPro" id="IPR000631">
    <property type="entry name" value="CARKD"/>
</dbReference>
<dbReference type="CDD" id="cd01171">
    <property type="entry name" value="YXKO-related"/>
    <property type="match status" value="1"/>
</dbReference>
<evidence type="ECO:0000256" key="8">
    <source>
        <dbReference type="ARBA" id="ARBA00022857"/>
    </source>
</evidence>
<comment type="catalytic activity">
    <reaction evidence="16 18">
        <text>(6S)-NADPHX + ADP = AMP + phosphate + NADPH + H(+)</text>
        <dbReference type="Rhea" id="RHEA:32235"/>
        <dbReference type="ChEBI" id="CHEBI:15378"/>
        <dbReference type="ChEBI" id="CHEBI:43474"/>
        <dbReference type="ChEBI" id="CHEBI:57783"/>
        <dbReference type="ChEBI" id="CHEBI:64076"/>
        <dbReference type="ChEBI" id="CHEBI:456215"/>
        <dbReference type="ChEBI" id="CHEBI:456216"/>
        <dbReference type="EC" id="4.2.1.136"/>
    </reaction>
</comment>
<dbReference type="InterPro" id="IPR029056">
    <property type="entry name" value="Ribokinase-like"/>
</dbReference>
<protein>
    <recommendedName>
        <fullName evidence="17">NAD(P)H-hydrate epimerase</fullName>
        <ecNumber evidence="17">5.1.99.6</ecNumber>
    </recommendedName>
    <alternativeName>
        <fullName evidence="17">NAD(P)HX epimerase</fullName>
    </alternativeName>
</protein>
<comment type="function">
    <text evidence="14 18">Bifunctional enzyme that catalyzes the epimerization of the S- and R-forms of NAD(P)HX and the dehydration of the S-form of NAD(P)HX at the expense of ADP, which is converted to AMP. This allows the repair of both epimers of NAD(P)HX, a damaged form of NAD(P)H that is a result of enzymatic or heat-dependent hydration.</text>
</comment>
<comment type="caution">
    <text evidence="17">Lacks conserved residue(s) required for the propagation of feature annotation.</text>
</comment>
<dbReference type="GO" id="GO:0052855">
    <property type="term" value="F:ADP-dependent NAD(P)H-hydrate dehydratase activity"/>
    <property type="evidence" value="ECO:0007669"/>
    <property type="project" value="UniProtKB-UniRule"/>
</dbReference>
<dbReference type="Gene3D" id="3.40.1190.20">
    <property type="match status" value="1"/>
</dbReference>